<dbReference type="EMBL" id="LT670848">
    <property type="protein sequence ID" value="SHM89441.1"/>
    <property type="molecule type" value="Genomic_DNA"/>
</dbReference>
<dbReference type="SUPFAM" id="SSF81296">
    <property type="entry name" value="E set domains"/>
    <property type="match status" value="3"/>
</dbReference>
<dbReference type="Gene3D" id="2.60.40.10">
    <property type="entry name" value="Immunoglobulins"/>
    <property type="match status" value="3"/>
</dbReference>
<dbReference type="PROSITE" id="PS51257">
    <property type="entry name" value="PROKAR_LIPOPROTEIN"/>
    <property type="match status" value="1"/>
</dbReference>
<name>A0A1M7MGD3_9FLAO</name>
<feature type="signal peptide" evidence="1">
    <location>
        <begin position="1"/>
        <end position="22"/>
    </location>
</feature>
<reference evidence="4" key="1">
    <citation type="submission" date="2016-11" db="EMBL/GenBank/DDBJ databases">
        <authorList>
            <person name="Varghese N."/>
            <person name="Submissions S."/>
        </authorList>
    </citation>
    <scope>NUCLEOTIDE SEQUENCE [LARGE SCALE GENOMIC DNA]</scope>
    <source>
        <strain evidence="4">ACAM 48</strain>
    </source>
</reference>
<dbReference type="Pfam" id="PF01833">
    <property type="entry name" value="TIG"/>
    <property type="match status" value="3"/>
</dbReference>
<dbReference type="SUPFAM" id="SSF117281">
    <property type="entry name" value="Kelch motif"/>
    <property type="match status" value="1"/>
</dbReference>
<dbReference type="PANTHER" id="PTHR45632">
    <property type="entry name" value="LD33804P"/>
    <property type="match status" value="1"/>
</dbReference>
<sequence length="763" mass="85649">MNKINYLLCLTILANLFFSCSSDDEEITPQNSNPEVLSFDASVGVKGGVHFTASYKSNGNDIAEGGFEYSVDSLFNNKSRLITEPTSDNQLKYFLSSGIEENVEYHYRAFVKSSTDLFYGDSDSFIADGSVAPQIDSISHEYAHIADTLEIYGHYFKDENHETNVELNNRNGQIISLNDSIIKFRIPASISNVINDVRVRIDNRADVYSSFTLFAPTIETINPIVALIGDTLLIEGNHFDIANSRNKVFFGDQQSTVIESDREHIKVVVPKTIESISESILLNTQLQDVSYPTSFQLAAPEINSVSPLNATFRDEITITGNNFDYELSRNKVYFGNIEATITYADKNTLKVLVPDELESSNEAIKVVAQLQEVVYEENFQLIPPELNFIPQNVNVDQDITIEGNYFHPILNKNKVTIEDIEVNLTSGNPENINTKIPLGPFPRRKAIVKLTLLDLTVEYAIELNIIDNWIMVSDSLPFRFRRGPKNAVVVNDVAYILAREKDNYADESVYLWKFNSVDFTWKKIDTSVPDHSIFASGILETNGSEIFYYTSNSSNEFWEYSVDSNTWSKRSAFPGERRDYPAHFTIGNDIYIGIGTDMQPYTPVSYNDFYRYNTSSDTWSQISDLPFDIWGGNRRTGMASFVIDNVAYLAGGASNTGDTDAWSYKPGSDSWQQIADFPMANHESVGFQIDGLGYLTGGAPIGGSRLNKSWSYSPDTNSWEESHSIIQGRGWHFSFVIHGKAYIGGGDNYSGGSSLDNFYEYIP</sequence>
<dbReference type="Proteomes" id="UP000190235">
    <property type="component" value="Chromosome I"/>
</dbReference>
<feature type="domain" description="IPT/TIG" evidence="2">
    <location>
        <begin position="133"/>
        <end position="206"/>
    </location>
</feature>
<feature type="chain" id="PRO_5013269192" evidence="1">
    <location>
        <begin position="23"/>
        <end position="763"/>
    </location>
</feature>
<dbReference type="PANTHER" id="PTHR45632:SF5">
    <property type="entry name" value="KELCH-LIKE PROTEIN 22"/>
    <property type="match status" value="1"/>
</dbReference>
<dbReference type="InterPro" id="IPR015915">
    <property type="entry name" value="Kelch-typ_b-propeller"/>
</dbReference>
<keyword evidence="1" id="KW-0732">Signal</keyword>
<evidence type="ECO:0000313" key="3">
    <source>
        <dbReference type="EMBL" id="SHM89441.1"/>
    </source>
</evidence>
<dbReference type="AlphaFoldDB" id="A0A1M7MGD3"/>
<feature type="domain" description="IPT/TIG" evidence="2">
    <location>
        <begin position="216"/>
        <end position="296"/>
    </location>
</feature>
<accession>A0A1M7MGD3</accession>
<evidence type="ECO:0000259" key="2">
    <source>
        <dbReference type="Pfam" id="PF01833"/>
    </source>
</evidence>
<dbReference type="RefSeq" id="WP_079735480.1">
    <property type="nucleotide sequence ID" value="NZ_LT670848.1"/>
</dbReference>
<evidence type="ECO:0000313" key="4">
    <source>
        <dbReference type="Proteomes" id="UP000190235"/>
    </source>
</evidence>
<dbReference type="Gene3D" id="2.120.10.80">
    <property type="entry name" value="Kelch-type beta propeller"/>
    <property type="match status" value="1"/>
</dbReference>
<gene>
    <name evidence="3" type="ORF">SAMN05878281_2452</name>
</gene>
<dbReference type="InterPro" id="IPR014756">
    <property type="entry name" value="Ig_E-set"/>
</dbReference>
<feature type="domain" description="IPT/TIG" evidence="2">
    <location>
        <begin position="300"/>
        <end position="370"/>
    </location>
</feature>
<dbReference type="InterPro" id="IPR002909">
    <property type="entry name" value="IPT_dom"/>
</dbReference>
<protein>
    <submittedName>
        <fullName evidence="3">N-acetylneuraminic acid mutarotase</fullName>
    </submittedName>
</protein>
<organism evidence="3 4">
    <name type="scientific">Salegentibacter salegens</name>
    <dbReference type="NCBI Taxonomy" id="143223"/>
    <lineage>
        <taxon>Bacteria</taxon>
        <taxon>Pseudomonadati</taxon>
        <taxon>Bacteroidota</taxon>
        <taxon>Flavobacteriia</taxon>
        <taxon>Flavobacteriales</taxon>
        <taxon>Flavobacteriaceae</taxon>
        <taxon>Salegentibacter</taxon>
    </lineage>
</organism>
<dbReference type="OrthoDB" id="103335at2"/>
<keyword evidence="4" id="KW-1185">Reference proteome</keyword>
<dbReference type="InterPro" id="IPR013783">
    <property type="entry name" value="Ig-like_fold"/>
</dbReference>
<evidence type="ECO:0000256" key="1">
    <source>
        <dbReference type="SAM" id="SignalP"/>
    </source>
</evidence>
<proteinExistence type="predicted"/>